<evidence type="ECO:0000256" key="8">
    <source>
        <dbReference type="ARBA" id="ARBA00022679"/>
    </source>
</evidence>
<dbReference type="InterPro" id="IPR001214">
    <property type="entry name" value="SET_dom"/>
</dbReference>
<evidence type="ECO:0000256" key="4">
    <source>
        <dbReference type="ARBA" id="ARBA00014232"/>
    </source>
</evidence>
<organism evidence="17 18">
    <name type="scientific">Neodothiora populina</name>
    <dbReference type="NCBI Taxonomy" id="2781224"/>
    <lineage>
        <taxon>Eukaryota</taxon>
        <taxon>Fungi</taxon>
        <taxon>Dikarya</taxon>
        <taxon>Ascomycota</taxon>
        <taxon>Pezizomycotina</taxon>
        <taxon>Dothideomycetes</taxon>
        <taxon>Dothideomycetidae</taxon>
        <taxon>Dothideales</taxon>
        <taxon>Dothioraceae</taxon>
        <taxon>Neodothiora</taxon>
    </lineage>
</organism>
<proteinExistence type="predicted"/>
<feature type="compositionally biased region" description="Basic and acidic residues" evidence="15">
    <location>
        <begin position="696"/>
        <end position="712"/>
    </location>
</feature>
<evidence type="ECO:0000256" key="5">
    <source>
        <dbReference type="ARBA" id="ARBA00015413"/>
    </source>
</evidence>
<gene>
    <name evidence="17" type="ORF">AAFC00_005853</name>
</gene>
<dbReference type="EMBL" id="JBFMKM010000013">
    <property type="protein sequence ID" value="KAL1301628.1"/>
    <property type="molecule type" value="Genomic_DNA"/>
</dbReference>
<evidence type="ECO:0000256" key="12">
    <source>
        <dbReference type="ARBA" id="ARBA00024057"/>
    </source>
</evidence>
<keyword evidence="8" id="KW-0808">Transferase</keyword>
<feature type="compositionally biased region" description="Polar residues" evidence="15">
    <location>
        <begin position="292"/>
        <end position="304"/>
    </location>
</feature>
<dbReference type="GeneID" id="95979552"/>
<dbReference type="SUPFAM" id="SSF82199">
    <property type="entry name" value="SET domain"/>
    <property type="match status" value="1"/>
</dbReference>
<comment type="subcellular location">
    <subcellularLocation>
        <location evidence="3">Chromosome</location>
    </subcellularLocation>
    <subcellularLocation>
        <location evidence="2">Nucleus</location>
    </subcellularLocation>
</comment>
<feature type="region of interest" description="Disordered" evidence="15">
    <location>
        <begin position="513"/>
        <end position="539"/>
    </location>
</feature>
<dbReference type="RefSeq" id="XP_069197904.1">
    <property type="nucleotide sequence ID" value="XM_069345704.1"/>
</dbReference>
<keyword evidence="7" id="KW-0489">Methyltransferase</keyword>
<feature type="compositionally biased region" description="Acidic residues" evidence="15">
    <location>
        <begin position="444"/>
        <end position="454"/>
    </location>
</feature>
<feature type="compositionally biased region" description="Basic residues" evidence="15">
    <location>
        <begin position="713"/>
        <end position="722"/>
    </location>
</feature>
<protein>
    <recommendedName>
        <fullName evidence="5">Histone-lysine N-methyltransferase SET9</fullName>
        <ecNumber evidence="12">2.1.1.372</ecNumber>
    </recommendedName>
    <alternativeName>
        <fullName evidence="4">Histone-lysine N-methyltransferase set9</fullName>
    </alternativeName>
    <alternativeName>
        <fullName evidence="13">SET domain protein 9</fullName>
    </alternativeName>
</protein>
<evidence type="ECO:0000259" key="16">
    <source>
        <dbReference type="PROSITE" id="PS50280"/>
    </source>
</evidence>
<evidence type="ECO:0000256" key="6">
    <source>
        <dbReference type="ARBA" id="ARBA00022454"/>
    </source>
</evidence>
<dbReference type="InterPro" id="IPR046341">
    <property type="entry name" value="SET_dom_sf"/>
</dbReference>
<reference evidence="17 18" key="1">
    <citation type="submission" date="2024-07" db="EMBL/GenBank/DDBJ databases">
        <title>Draft sequence of the Neodothiora populina.</title>
        <authorList>
            <person name="Drown D.D."/>
            <person name="Schuette U.S."/>
            <person name="Buechlein A.B."/>
            <person name="Rusch D.R."/>
            <person name="Winton L.W."/>
            <person name="Adams G.A."/>
        </authorList>
    </citation>
    <scope>NUCLEOTIDE SEQUENCE [LARGE SCALE GENOMIC DNA]</scope>
    <source>
        <strain evidence="17 18">CPC 39397</strain>
    </source>
</reference>
<feature type="region of interest" description="Disordered" evidence="15">
    <location>
        <begin position="259"/>
        <end position="369"/>
    </location>
</feature>
<dbReference type="Gene3D" id="1.10.10.1700">
    <property type="entry name" value="Histone-lysine N-methyltransferase"/>
    <property type="match status" value="1"/>
</dbReference>
<dbReference type="SMART" id="SM00317">
    <property type="entry name" value="SET"/>
    <property type="match status" value="1"/>
</dbReference>
<keyword evidence="10" id="KW-0156">Chromatin regulator</keyword>
<name>A0ABR3P6Q6_9PEZI</name>
<evidence type="ECO:0000313" key="18">
    <source>
        <dbReference type="Proteomes" id="UP001562354"/>
    </source>
</evidence>
<evidence type="ECO:0000256" key="7">
    <source>
        <dbReference type="ARBA" id="ARBA00022603"/>
    </source>
</evidence>
<comment type="caution">
    <text evidence="17">The sequence shown here is derived from an EMBL/GenBank/DDBJ whole genome shotgun (WGS) entry which is preliminary data.</text>
</comment>
<feature type="compositionally biased region" description="Polar residues" evidence="15">
    <location>
        <begin position="338"/>
        <end position="369"/>
    </location>
</feature>
<feature type="domain" description="SET" evidence="16">
    <location>
        <begin position="121"/>
        <end position="235"/>
    </location>
</feature>
<evidence type="ECO:0000256" key="1">
    <source>
        <dbReference type="ARBA" id="ARBA00001984"/>
    </source>
</evidence>
<feature type="compositionally biased region" description="Acidic residues" evidence="15">
    <location>
        <begin position="527"/>
        <end position="539"/>
    </location>
</feature>
<feature type="compositionally biased region" description="Polar residues" evidence="15">
    <location>
        <begin position="413"/>
        <end position="439"/>
    </location>
</feature>
<dbReference type="PROSITE" id="PS50280">
    <property type="entry name" value="SET"/>
    <property type="match status" value="1"/>
</dbReference>
<evidence type="ECO:0000256" key="15">
    <source>
        <dbReference type="SAM" id="MobiDB-lite"/>
    </source>
</evidence>
<evidence type="ECO:0000256" key="2">
    <source>
        <dbReference type="ARBA" id="ARBA00004123"/>
    </source>
</evidence>
<dbReference type="InterPro" id="IPR039977">
    <property type="entry name" value="Suv4-20/Set9"/>
</dbReference>
<dbReference type="InterPro" id="IPR025783">
    <property type="entry name" value="Set9_fungi"/>
</dbReference>
<keyword evidence="11" id="KW-0539">Nucleus</keyword>
<sequence length="722" mass="81449">MPPRNNVPLEEALAKKGGLTLQQLANYDDVITDALVDRVYYWTTIRKLRPGYHASRGLREEDVTRILQEHVVLNKDPIAATQALLKLPGIQRYLRSLSTADEKEHFQRHLRKYVNIYLPDCPFEVCTTNRYEITTHEASTVARKMIKKGEVIRYLSGIQVAMTKEEERDLDVRKRDFSIVMSSRKKTPSLFLGPARFANHDCDANARLSTTGAHGMQIVSVKNIDVGEEITVTYGEDYFGDDNCECLCATCERFMRNGWDPTKKAEDSDSEDEDEEGVDDGEHESKVDAESETNPNLTPQSYSLRTKKRKYTFDPDTHAPILTPEATPPRPAKRQRASGDSPSRFSTPVTSQNIKSEPGTSGLRNQVSQDGREVSPFAFIPAFIRSGLKKSASNVKYKFTYSKRGRPLELASANDTSRSHSPGSSTVDGSQVSISTDITSMDDAAGDDDEEDTLEVQPVLSKESEIIIDTRETPGTDLDVSHSAVMTQLPDIEAAEAAGAPEAPETAETAEIGAAVAPETVPKQPDDSESDLTELSDSYELDDEHHRVVKRQYKRKFLTRQSSRNLRHLAIPTVESSVAPSTEGEDGVRLNPRRPGDYTLTERLLPTIYSRWIECQQCDEAFVQLEAYQTRRECPRCERHSKLYGYPWPKTDREGKADKEERVLDHRQVNRFVAPEEERSTRKGRKTLKSLIVERERSLRESESAETEARESLKRKRRRGDS</sequence>
<feature type="compositionally biased region" description="Acidic residues" evidence="15">
    <location>
        <begin position="268"/>
        <end position="282"/>
    </location>
</feature>
<dbReference type="CDD" id="cd10524">
    <property type="entry name" value="SET_Suv4-20-like"/>
    <property type="match status" value="1"/>
</dbReference>
<dbReference type="Pfam" id="PF00856">
    <property type="entry name" value="SET"/>
    <property type="match status" value="1"/>
</dbReference>
<dbReference type="EC" id="2.1.1.372" evidence="12"/>
<keyword evidence="6" id="KW-0158">Chromosome</keyword>
<comment type="function">
    <text evidence="1">Histone methyltransferase that trimethylates 'Lys-20' of histone H4 to form H4K20me3.</text>
</comment>
<evidence type="ECO:0000313" key="17">
    <source>
        <dbReference type="EMBL" id="KAL1301628.1"/>
    </source>
</evidence>
<evidence type="ECO:0000256" key="10">
    <source>
        <dbReference type="ARBA" id="ARBA00022853"/>
    </source>
</evidence>
<dbReference type="PANTHER" id="PTHR12977:SF4">
    <property type="entry name" value="HISTONE-LYSINE N-METHYLTRANSFERASE KMT5B"/>
    <property type="match status" value="1"/>
</dbReference>
<evidence type="ECO:0000256" key="3">
    <source>
        <dbReference type="ARBA" id="ARBA00004286"/>
    </source>
</evidence>
<comment type="catalytic activity">
    <reaction evidence="14">
        <text>L-lysyl(20)-[histone H4] + 3 S-adenosyl-L-methionine = N(6),N(6),N(6)-trimethyl-L-lysyl(20)-[histone H4] + 3 S-adenosyl-L-homocysteine + 3 H(+)</text>
        <dbReference type="Rhea" id="RHEA:64456"/>
        <dbReference type="Rhea" id="RHEA-COMP:15554"/>
        <dbReference type="Rhea" id="RHEA-COMP:15998"/>
        <dbReference type="ChEBI" id="CHEBI:15378"/>
        <dbReference type="ChEBI" id="CHEBI:29969"/>
        <dbReference type="ChEBI" id="CHEBI:57856"/>
        <dbReference type="ChEBI" id="CHEBI:59789"/>
        <dbReference type="ChEBI" id="CHEBI:61961"/>
        <dbReference type="EC" id="2.1.1.372"/>
    </reaction>
</comment>
<dbReference type="PROSITE" id="PS51567">
    <property type="entry name" value="SAM_MT43_SUVAR420_1"/>
    <property type="match status" value="1"/>
</dbReference>
<evidence type="ECO:0000256" key="13">
    <source>
        <dbReference type="ARBA" id="ARBA00030653"/>
    </source>
</evidence>
<keyword evidence="9" id="KW-0949">S-adenosyl-L-methionine</keyword>
<evidence type="ECO:0000256" key="14">
    <source>
        <dbReference type="ARBA" id="ARBA00048081"/>
    </source>
</evidence>
<dbReference type="Gene3D" id="2.170.270.10">
    <property type="entry name" value="SET domain"/>
    <property type="match status" value="1"/>
</dbReference>
<evidence type="ECO:0000256" key="9">
    <source>
        <dbReference type="ARBA" id="ARBA00022691"/>
    </source>
</evidence>
<keyword evidence="18" id="KW-1185">Reference proteome</keyword>
<evidence type="ECO:0000256" key="11">
    <source>
        <dbReference type="ARBA" id="ARBA00023242"/>
    </source>
</evidence>
<accession>A0ABR3P6Q6</accession>
<dbReference type="Proteomes" id="UP001562354">
    <property type="component" value="Unassembled WGS sequence"/>
</dbReference>
<dbReference type="PANTHER" id="PTHR12977">
    <property type="entry name" value="SUPPRESSOR OF VARIEGATION 4-20-RELATED"/>
    <property type="match status" value="1"/>
</dbReference>
<dbReference type="InterPro" id="IPR041938">
    <property type="entry name" value="Hist-Lys_N-MTase_N"/>
</dbReference>
<feature type="region of interest" description="Disordered" evidence="15">
    <location>
        <begin position="406"/>
        <end position="456"/>
    </location>
</feature>
<feature type="region of interest" description="Disordered" evidence="15">
    <location>
        <begin position="696"/>
        <end position="722"/>
    </location>
</feature>